<organism evidence="8 9">
    <name type="scientific">Campylobacter pinnipediorum subsp. caledonicus</name>
    <dbReference type="NCBI Taxonomy" id="1874362"/>
    <lineage>
        <taxon>Bacteria</taxon>
        <taxon>Pseudomonadati</taxon>
        <taxon>Campylobacterota</taxon>
        <taxon>Epsilonproteobacteria</taxon>
        <taxon>Campylobacterales</taxon>
        <taxon>Campylobacteraceae</taxon>
        <taxon>Campylobacter</taxon>
    </lineage>
</organism>
<keyword evidence="4 6" id="KW-0805">Transcription regulation</keyword>
<keyword evidence="2 6" id="KW-0889">Transcription antitermination</keyword>
<name>A0A1S6U5G4_9BACT</name>
<protein>
    <recommendedName>
        <fullName evidence="6">Transcription antitermination protein NusB</fullName>
    </recommendedName>
    <alternativeName>
        <fullName evidence="6">Antitermination factor NusB</fullName>
    </alternativeName>
</protein>
<dbReference type="GeneID" id="56565715"/>
<accession>A0A1S6U5G4</accession>
<dbReference type="Gene3D" id="1.10.940.10">
    <property type="entry name" value="NusB-like"/>
    <property type="match status" value="1"/>
</dbReference>
<dbReference type="GO" id="GO:0005829">
    <property type="term" value="C:cytosol"/>
    <property type="evidence" value="ECO:0007669"/>
    <property type="project" value="TreeGrafter"/>
</dbReference>
<dbReference type="Proteomes" id="UP000190868">
    <property type="component" value="Chromosome"/>
</dbReference>
<sequence>MATRHQARQAVVSLLYAYEMGTDSKEFLEEFLEDKKIRNERKTQVVETFNKILEKKDDIDNVFKQHLKDEDISKVGLVERSIIRLGIFEIKFADTDKAVVINEAIELAKELASDTSPRFVNAILDKVSK</sequence>
<dbReference type="InterPro" id="IPR035926">
    <property type="entry name" value="NusB-like_sf"/>
</dbReference>
<evidence type="ECO:0000256" key="4">
    <source>
        <dbReference type="ARBA" id="ARBA00023015"/>
    </source>
</evidence>
<comment type="similarity">
    <text evidence="1 6">Belongs to the NusB family.</text>
</comment>
<evidence type="ECO:0000313" key="9">
    <source>
        <dbReference type="Proteomes" id="UP000190868"/>
    </source>
</evidence>
<evidence type="ECO:0000256" key="6">
    <source>
        <dbReference type="HAMAP-Rule" id="MF_00073"/>
    </source>
</evidence>
<dbReference type="RefSeq" id="WP_078422693.1">
    <property type="nucleotide sequence ID" value="NZ_CP017018.1"/>
</dbReference>
<dbReference type="GO" id="GO:0006353">
    <property type="term" value="P:DNA-templated transcription termination"/>
    <property type="evidence" value="ECO:0007669"/>
    <property type="project" value="UniProtKB-UniRule"/>
</dbReference>
<dbReference type="GO" id="GO:0003723">
    <property type="term" value="F:RNA binding"/>
    <property type="evidence" value="ECO:0007669"/>
    <property type="project" value="UniProtKB-UniRule"/>
</dbReference>
<dbReference type="PANTHER" id="PTHR11078:SF3">
    <property type="entry name" value="ANTITERMINATION NUSB DOMAIN-CONTAINING PROTEIN"/>
    <property type="match status" value="1"/>
</dbReference>
<dbReference type="InterPro" id="IPR011605">
    <property type="entry name" value="NusB_fam"/>
</dbReference>
<evidence type="ECO:0000259" key="7">
    <source>
        <dbReference type="Pfam" id="PF01029"/>
    </source>
</evidence>
<keyword evidence="3 6" id="KW-0694">RNA-binding</keyword>
<dbReference type="HAMAP" id="MF_00073">
    <property type="entry name" value="NusB"/>
    <property type="match status" value="1"/>
</dbReference>
<dbReference type="Pfam" id="PF01029">
    <property type="entry name" value="NusB"/>
    <property type="match status" value="1"/>
</dbReference>
<evidence type="ECO:0000256" key="5">
    <source>
        <dbReference type="ARBA" id="ARBA00023163"/>
    </source>
</evidence>
<dbReference type="GO" id="GO:0031564">
    <property type="term" value="P:transcription antitermination"/>
    <property type="evidence" value="ECO:0007669"/>
    <property type="project" value="UniProtKB-KW"/>
</dbReference>
<dbReference type="SUPFAM" id="SSF48013">
    <property type="entry name" value="NusB-like"/>
    <property type="match status" value="1"/>
</dbReference>
<proteinExistence type="inferred from homology"/>
<keyword evidence="9" id="KW-1185">Reference proteome</keyword>
<comment type="function">
    <text evidence="6">Involved in transcription antitermination. Required for transcription of ribosomal RNA (rRNA) genes. Binds specifically to the boxA antiterminator sequence of the ribosomal RNA (rrn) operons.</text>
</comment>
<dbReference type="AlphaFoldDB" id="A0A1S6U5G4"/>
<dbReference type="PANTHER" id="PTHR11078">
    <property type="entry name" value="N UTILIZATION SUBSTANCE PROTEIN B-RELATED"/>
    <property type="match status" value="1"/>
</dbReference>
<evidence type="ECO:0000256" key="1">
    <source>
        <dbReference type="ARBA" id="ARBA00005952"/>
    </source>
</evidence>
<dbReference type="InterPro" id="IPR006027">
    <property type="entry name" value="NusB_RsmB_TIM44"/>
</dbReference>
<dbReference type="NCBIfam" id="TIGR01951">
    <property type="entry name" value="nusB"/>
    <property type="match status" value="1"/>
</dbReference>
<evidence type="ECO:0000313" key="8">
    <source>
        <dbReference type="EMBL" id="AQW86939.1"/>
    </source>
</evidence>
<reference evidence="9" key="1">
    <citation type="submission" date="2016-09" db="EMBL/GenBank/DDBJ databases">
        <title>Comparative genomics of the Campylobacter concisus group.</title>
        <authorList>
            <person name="Miller W.G."/>
            <person name="Yee E."/>
            <person name="Chapman M.H."/>
            <person name="Huynh S."/>
            <person name="Bono J.L."/>
            <person name="On S.L.W."/>
            <person name="StLeger J."/>
            <person name="Foster G."/>
            <person name="Parker C.T."/>
        </authorList>
    </citation>
    <scope>NUCLEOTIDE SEQUENCE [LARGE SCALE GENOMIC DNA]</scope>
    <source>
        <strain evidence="9">RM18021</strain>
    </source>
</reference>
<dbReference type="KEGG" id="cpin:CPIN18020_0075"/>
<keyword evidence="5 6" id="KW-0804">Transcription</keyword>
<evidence type="ECO:0000256" key="3">
    <source>
        <dbReference type="ARBA" id="ARBA00022884"/>
    </source>
</evidence>
<gene>
    <name evidence="6 8" type="primary">nusB</name>
    <name evidence="8" type="ORF">CPIN18021_0077</name>
</gene>
<dbReference type="EMBL" id="CP017258">
    <property type="protein sequence ID" value="AQW86939.1"/>
    <property type="molecule type" value="Genomic_DNA"/>
</dbReference>
<evidence type="ECO:0000256" key="2">
    <source>
        <dbReference type="ARBA" id="ARBA00022814"/>
    </source>
</evidence>
<feature type="domain" description="NusB/RsmB/TIM44" evidence="7">
    <location>
        <begin position="5"/>
        <end position="129"/>
    </location>
</feature>